<evidence type="ECO:0000259" key="7">
    <source>
        <dbReference type="Pfam" id="PF04138"/>
    </source>
</evidence>
<feature type="transmembrane region" description="Helical" evidence="6">
    <location>
        <begin position="21"/>
        <end position="40"/>
    </location>
</feature>
<dbReference type="EMBL" id="JAHGAW010000013">
    <property type="protein sequence ID" value="MBT2188979.1"/>
    <property type="molecule type" value="Genomic_DNA"/>
</dbReference>
<evidence type="ECO:0000256" key="2">
    <source>
        <dbReference type="ARBA" id="ARBA00009399"/>
    </source>
</evidence>
<dbReference type="PANTHER" id="PTHR38459:SF1">
    <property type="entry name" value="PROPHAGE BACTOPRENOL-LINKED GLUCOSE TRANSLOCASE HOMOLOG"/>
    <property type="match status" value="1"/>
</dbReference>
<dbReference type="GO" id="GO:0000271">
    <property type="term" value="P:polysaccharide biosynthetic process"/>
    <property type="evidence" value="ECO:0007669"/>
    <property type="project" value="InterPro"/>
</dbReference>
<dbReference type="RefSeq" id="WP_214625227.1">
    <property type="nucleotide sequence ID" value="NZ_JAHGAW010000013.1"/>
</dbReference>
<accession>A0A9X1DFJ0</accession>
<name>A0A9X1DFJ0_9SPHN</name>
<evidence type="ECO:0000313" key="8">
    <source>
        <dbReference type="EMBL" id="MBT2188979.1"/>
    </source>
</evidence>
<sequence length="138" mass="14983">MMEGRPVPAAAGGVHGQLLRYVLTGGFVTALQAGVYWSLAHWLAVHPQLANFAGYLVAVACGFVLHSRFTFRGHGARDNSVARGARFVAVSLLSLGLNAGWVWLCTQALGWPLWSPIPLMGLVTPALVFVLNRQWVFR</sequence>
<dbReference type="GO" id="GO:0005886">
    <property type="term" value="C:plasma membrane"/>
    <property type="evidence" value="ECO:0007669"/>
    <property type="project" value="TreeGrafter"/>
</dbReference>
<feature type="transmembrane region" description="Helical" evidence="6">
    <location>
        <begin position="52"/>
        <end position="71"/>
    </location>
</feature>
<gene>
    <name evidence="8" type="ORF">KK488_18695</name>
</gene>
<keyword evidence="5 6" id="KW-0472">Membrane</keyword>
<evidence type="ECO:0000313" key="9">
    <source>
        <dbReference type="Proteomes" id="UP001138757"/>
    </source>
</evidence>
<comment type="similarity">
    <text evidence="2">Belongs to the GtrA family.</text>
</comment>
<comment type="subcellular location">
    <subcellularLocation>
        <location evidence="1">Membrane</location>
        <topology evidence="1">Multi-pass membrane protein</topology>
    </subcellularLocation>
</comment>
<evidence type="ECO:0000256" key="4">
    <source>
        <dbReference type="ARBA" id="ARBA00022989"/>
    </source>
</evidence>
<feature type="domain" description="GtrA/DPMS transmembrane" evidence="7">
    <location>
        <begin position="20"/>
        <end position="137"/>
    </location>
</feature>
<keyword evidence="9" id="KW-1185">Reference proteome</keyword>
<dbReference type="AlphaFoldDB" id="A0A9X1DFJ0"/>
<dbReference type="PANTHER" id="PTHR38459">
    <property type="entry name" value="PROPHAGE BACTOPRENOL-LINKED GLUCOSE TRANSLOCASE HOMOLOG"/>
    <property type="match status" value="1"/>
</dbReference>
<comment type="caution">
    <text evidence="8">The sequence shown here is derived from an EMBL/GenBank/DDBJ whole genome shotgun (WGS) entry which is preliminary data.</text>
</comment>
<evidence type="ECO:0000256" key="3">
    <source>
        <dbReference type="ARBA" id="ARBA00022692"/>
    </source>
</evidence>
<evidence type="ECO:0000256" key="6">
    <source>
        <dbReference type="SAM" id="Phobius"/>
    </source>
</evidence>
<dbReference type="Pfam" id="PF04138">
    <property type="entry name" value="GtrA_DPMS_TM"/>
    <property type="match status" value="1"/>
</dbReference>
<dbReference type="InterPro" id="IPR051401">
    <property type="entry name" value="GtrA_CellWall_Glycosyl"/>
</dbReference>
<reference evidence="8" key="1">
    <citation type="submission" date="2021-05" db="EMBL/GenBank/DDBJ databases">
        <title>Genome of Sphingobium sp. strain.</title>
        <authorList>
            <person name="Fan R."/>
        </authorList>
    </citation>
    <scope>NUCLEOTIDE SEQUENCE</scope>
    <source>
        <strain evidence="8">H33</strain>
    </source>
</reference>
<evidence type="ECO:0000256" key="1">
    <source>
        <dbReference type="ARBA" id="ARBA00004141"/>
    </source>
</evidence>
<proteinExistence type="inferred from homology"/>
<feature type="transmembrane region" description="Helical" evidence="6">
    <location>
        <begin position="110"/>
        <end position="131"/>
    </location>
</feature>
<keyword evidence="3 6" id="KW-0812">Transmembrane</keyword>
<evidence type="ECO:0000256" key="5">
    <source>
        <dbReference type="ARBA" id="ARBA00023136"/>
    </source>
</evidence>
<dbReference type="InterPro" id="IPR007267">
    <property type="entry name" value="GtrA_DPMS_TM"/>
</dbReference>
<organism evidence="8 9">
    <name type="scientific">Sphingobium nicotianae</name>
    <dbReference type="NCBI Taxonomy" id="2782607"/>
    <lineage>
        <taxon>Bacteria</taxon>
        <taxon>Pseudomonadati</taxon>
        <taxon>Pseudomonadota</taxon>
        <taxon>Alphaproteobacteria</taxon>
        <taxon>Sphingomonadales</taxon>
        <taxon>Sphingomonadaceae</taxon>
        <taxon>Sphingobium</taxon>
    </lineage>
</organism>
<feature type="transmembrane region" description="Helical" evidence="6">
    <location>
        <begin position="83"/>
        <end position="104"/>
    </location>
</feature>
<dbReference type="Proteomes" id="UP001138757">
    <property type="component" value="Unassembled WGS sequence"/>
</dbReference>
<keyword evidence="4 6" id="KW-1133">Transmembrane helix</keyword>
<protein>
    <submittedName>
        <fullName evidence="8">GtrA family protein</fullName>
    </submittedName>
</protein>